<dbReference type="EMBL" id="AP022660">
    <property type="protein sequence ID" value="BCA51360.1"/>
    <property type="molecule type" value="Genomic_DNA"/>
</dbReference>
<evidence type="ECO:0000313" key="2">
    <source>
        <dbReference type="Proteomes" id="UP000500882"/>
    </source>
</evidence>
<organism evidence="1 2">
    <name type="scientific">Bacteroides thetaiotaomicron</name>
    <dbReference type="NCBI Taxonomy" id="818"/>
    <lineage>
        <taxon>Bacteria</taxon>
        <taxon>Pseudomonadati</taxon>
        <taxon>Bacteroidota</taxon>
        <taxon>Bacteroidia</taxon>
        <taxon>Bacteroidales</taxon>
        <taxon>Bacteroidaceae</taxon>
        <taxon>Bacteroides</taxon>
    </lineage>
</organism>
<evidence type="ECO:0000313" key="1">
    <source>
        <dbReference type="EMBL" id="BCA51360.1"/>
    </source>
</evidence>
<accession>A0A139K7W4</accession>
<gene>
    <name evidence="1" type="ORF">BatF92_33020</name>
</gene>
<reference evidence="1 2" key="1">
    <citation type="submission" date="2020-02" db="EMBL/GenBank/DDBJ databases">
        <title>Whole-genome sequencing and comparative analysis of the genomes of Bacteroides thetaiotaomicron and Escherichia coli isolated from a healthy resident in Vietnam.</title>
        <authorList>
            <person name="Mohsin M."/>
            <person name="Tanaka K."/>
            <person name="Kawahara R."/>
            <person name="Kondo S."/>
            <person name="Noguchi H."/>
            <person name="Motooka D."/>
            <person name="Nakamura S."/>
            <person name="Khong D.T."/>
            <person name="Nguyen T.N."/>
            <person name="Tran H.T."/>
            <person name="Yamamoto Y."/>
        </authorList>
    </citation>
    <scope>NUCLEOTIDE SEQUENCE [LARGE SCALE GENOMIC DNA]</scope>
    <source>
        <strain evidence="1 2">F9-2</strain>
    </source>
</reference>
<proteinExistence type="predicted"/>
<dbReference type="AlphaFoldDB" id="A0A139K7W4"/>
<dbReference type="Proteomes" id="UP000500882">
    <property type="component" value="Chromosome"/>
</dbReference>
<sequence length="154" mass="17667">MVMENITIEKMEIKRFNALLMRTIVGMLFMGVLMWETFCLDTGRKGFLGETWYIFAFAVLLYVVVAIRASDILERIKKDKKLMGALDSEIYSDYNSKALTAGFYAAMQMGLLVYCFGDFFNLSVRMGALVIVVVAMLFSEIRRLLLYNPYKDGK</sequence>
<protein>
    <submittedName>
        <fullName evidence="1">Uncharacterized protein</fullName>
    </submittedName>
</protein>
<name>A0A139K7W4_BACT4</name>